<name>A0AAN8MYY1_9PEZI</name>
<dbReference type="Proteomes" id="UP001313282">
    <property type="component" value="Unassembled WGS sequence"/>
</dbReference>
<proteinExistence type="predicted"/>
<dbReference type="EMBL" id="JAVHNR010000004">
    <property type="protein sequence ID" value="KAK6345411.1"/>
    <property type="molecule type" value="Genomic_DNA"/>
</dbReference>
<accession>A0AAN8MYY1</accession>
<gene>
    <name evidence="1" type="ORF">TWF718_007327</name>
</gene>
<sequence>MVYSIFSWLPRYLFPDITKPSIEEYPIQVTDNIIVPKYALDILATKTFIKPAEYHIIYQWIRIGLQTDDERIVSEALRAIEESAHPKLADEGVDKFPPAQSTF</sequence>
<dbReference type="AlphaFoldDB" id="A0AAN8MYY1"/>
<evidence type="ECO:0000313" key="2">
    <source>
        <dbReference type="Proteomes" id="UP001313282"/>
    </source>
</evidence>
<protein>
    <submittedName>
        <fullName evidence="1">Uncharacterized protein</fullName>
    </submittedName>
</protein>
<organism evidence="1 2">
    <name type="scientific">Orbilia javanica</name>
    <dbReference type="NCBI Taxonomy" id="47235"/>
    <lineage>
        <taxon>Eukaryota</taxon>
        <taxon>Fungi</taxon>
        <taxon>Dikarya</taxon>
        <taxon>Ascomycota</taxon>
        <taxon>Pezizomycotina</taxon>
        <taxon>Orbiliomycetes</taxon>
        <taxon>Orbiliales</taxon>
        <taxon>Orbiliaceae</taxon>
        <taxon>Orbilia</taxon>
    </lineage>
</organism>
<reference evidence="1 2" key="1">
    <citation type="submission" date="2019-10" db="EMBL/GenBank/DDBJ databases">
        <authorList>
            <person name="Palmer J.M."/>
        </authorList>
    </citation>
    <scope>NUCLEOTIDE SEQUENCE [LARGE SCALE GENOMIC DNA]</scope>
    <source>
        <strain evidence="1 2">TWF718</strain>
    </source>
</reference>
<comment type="caution">
    <text evidence="1">The sequence shown here is derived from an EMBL/GenBank/DDBJ whole genome shotgun (WGS) entry which is preliminary data.</text>
</comment>
<keyword evidence="2" id="KW-1185">Reference proteome</keyword>
<evidence type="ECO:0000313" key="1">
    <source>
        <dbReference type="EMBL" id="KAK6345411.1"/>
    </source>
</evidence>